<dbReference type="SUPFAM" id="SSF51735">
    <property type="entry name" value="NAD(P)-binding Rossmann-fold domains"/>
    <property type="match status" value="1"/>
</dbReference>
<keyword evidence="5" id="KW-1185">Reference proteome</keyword>
<dbReference type="InterPro" id="IPR002347">
    <property type="entry name" value="SDR_fam"/>
</dbReference>
<evidence type="ECO:0000256" key="2">
    <source>
        <dbReference type="ARBA" id="ARBA00023002"/>
    </source>
</evidence>
<dbReference type="RefSeq" id="WP_093505385.1">
    <property type="nucleotide sequence ID" value="NZ_BSSG01000006.1"/>
</dbReference>
<sequence>MTTQSVPVVLVTGASRGIGRAIAELLLRDGYDLHATYASDAKAAEGLLGFAEQLGRRVTLHRYDAGSRDDQTRLAEELQGVRLHGIVHNAGMIEFENFAAYEMTTWDRTLEVNVTSTLRLTLALQSQIESGGSIVLISSTDAFSGAYASMAYAASKAAMVNLAKSLACNFGPRNIRANAVAPGWIQTDMTTGASSGSAAVTPLGRDGKPEEVAGVVAFLLSDRASFVSGTSIAVDGAYTASDAIMLNEARELG</sequence>
<protein>
    <submittedName>
        <fullName evidence="4">3-oxoacyl-[acyl-carrier protein] reductase</fullName>
    </submittedName>
</protein>
<dbReference type="PRINTS" id="PR00081">
    <property type="entry name" value="GDHRDH"/>
</dbReference>
<evidence type="ECO:0000313" key="5">
    <source>
        <dbReference type="Proteomes" id="UP000243950"/>
    </source>
</evidence>
<dbReference type="Proteomes" id="UP000243950">
    <property type="component" value="Unassembled WGS sequence"/>
</dbReference>
<dbReference type="Gene3D" id="3.40.50.720">
    <property type="entry name" value="NAD(P)-binding Rossmann-like Domain"/>
    <property type="match status" value="1"/>
</dbReference>
<dbReference type="InterPro" id="IPR057326">
    <property type="entry name" value="KR_dom"/>
</dbReference>
<keyword evidence="2" id="KW-0560">Oxidoreductase</keyword>
<dbReference type="GO" id="GO:0016616">
    <property type="term" value="F:oxidoreductase activity, acting on the CH-OH group of donors, NAD or NADP as acceptor"/>
    <property type="evidence" value="ECO:0007669"/>
    <property type="project" value="TreeGrafter"/>
</dbReference>
<reference evidence="5" key="1">
    <citation type="submission" date="2016-10" db="EMBL/GenBank/DDBJ databases">
        <authorList>
            <person name="Varghese N."/>
            <person name="Submissions S."/>
        </authorList>
    </citation>
    <scope>NUCLEOTIDE SEQUENCE [LARGE SCALE GENOMIC DNA]</scope>
    <source>
        <strain evidence="5">JCM 2783</strain>
    </source>
</reference>
<name>A0A1I1WRA1_PSEOC</name>
<dbReference type="AlphaFoldDB" id="A0A1I1WRA1"/>
<evidence type="ECO:0000256" key="1">
    <source>
        <dbReference type="ARBA" id="ARBA00006484"/>
    </source>
</evidence>
<dbReference type="InterPro" id="IPR020904">
    <property type="entry name" value="Sc_DH/Rdtase_CS"/>
</dbReference>
<evidence type="ECO:0000259" key="3">
    <source>
        <dbReference type="SMART" id="SM00822"/>
    </source>
</evidence>
<dbReference type="PANTHER" id="PTHR42760:SF133">
    <property type="entry name" value="3-OXOACYL-[ACYL-CARRIER-PROTEIN] REDUCTASE"/>
    <property type="match status" value="1"/>
</dbReference>
<dbReference type="SMART" id="SM00822">
    <property type="entry name" value="PKS_KR"/>
    <property type="match status" value="1"/>
</dbReference>
<organism evidence="4 5">
    <name type="scientific">Pseudomonas straminea</name>
    <dbReference type="NCBI Taxonomy" id="47882"/>
    <lineage>
        <taxon>Bacteria</taxon>
        <taxon>Pseudomonadati</taxon>
        <taxon>Pseudomonadota</taxon>
        <taxon>Gammaproteobacteria</taxon>
        <taxon>Pseudomonadales</taxon>
        <taxon>Pseudomonadaceae</taxon>
        <taxon>Phytopseudomonas</taxon>
    </lineage>
</organism>
<feature type="domain" description="Ketoreductase" evidence="3">
    <location>
        <begin position="7"/>
        <end position="187"/>
    </location>
</feature>
<dbReference type="PROSITE" id="PS00061">
    <property type="entry name" value="ADH_SHORT"/>
    <property type="match status" value="1"/>
</dbReference>
<evidence type="ECO:0000313" key="4">
    <source>
        <dbReference type="EMBL" id="SFD97559.1"/>
    </source>
</evidence>
<comment type="similarity">
    <text evidence="1">Belongs to the short-chain dehydrogenases/reductases (SDR) family.</text>
</comment>
<dbReference type="GO" id="GO:0006633">
    <property type="term" value="P:fatty acid biosynthetic process"/>
    <property type="evidence" value="ECO:0007669"/>
    <property type="project" value="TreeGrafter"/>
</dbReference>
<dbReference type="PRINTS" id="PR00080">
    <property type="entry name" value="SDRFAMILY"/>
</dbReference>
<dbReference type="Pfam" id="PF13561">
    <property type="entry name" value="adh_short_C2"/>
    <property type="match status" value="1"/>
</dbReference>
<dbReference type="InterPro" id="IPR036291">
    <property type="entry name" value="NAD(P)-bd_dom_sf"/>
</dbReference>
<dbReference type="PANTHER" id="PTHR42760">
    <property type="entry name" value="SHORT-CHAIN DEHYDROGENASES/REDUCTASES FAMILY MEMBER"/>
    <property type="match status" value="1"/>
</dbReference>
<dbReference type="FunFam" id="3.40.50.720:FF:000084">
    <property type="entry name" value="Short-chain dehydrogenase reductase"/>
    <property type="match status" value="1"/>
</dbReference>
<dbReference type="EMBL" id="FOMO01000006">
    <property type="protein sequence ID" value="SFD97559.1"/>
    <property type="molecule type" value="Genomic_DNA"/>
</dbReference>
<accession>A0A1I1WRA1</accession>
<proteinExistence type="inferred from homology"/>
<dbReference type="GO" id="GO:0048038">
    <property type="term" value="F:quinone binding"/>
    <property type="evidence" value="ECO:0007669"/>
    <property type="project" value="TreeGrafter"/>
</dbReference>
<dbReference type="CDD" id="cd05233">
    <property type="entry name" value="SDR_c"/>
    <property type="match status" value="1"/>
</dbReference>
<gene>
    <name evidence="4" type="ORF">SAMN05216372_106152</name>
</gene>